<name>A0A0D7BQQ8_9AGAR</name>
<proteinExistence type="predicted"/>
<organism evidence="1 2">
    <name type="scientific">Cylindrobasidium torrendii FP15055 ss-10</name>
    <dbReference type="NCBI Taxonomy" id="1314674"/>
    <lineage>
        <taxon>Eukaryota</taxon>
        <taxon>Fungi</taxon>
        <taxon>Dikarya</taxon>
        <taxon>Basidiomycota</taxon>
        <taxon>Agaricomycotina</taxon>
        <taxon>Agaricomycetes</taxon>
        <taxon>Agaricomycetidae</taxon>
        <taxon>Agaricales</taxon>
        <taxon>Marasmiineae</taxon>
        <taxon>Physalacriaceae</taxon>
        <taxon>Cylindrobasidium</taxon>
    </lineage>
</organism>
<evidence type="ECO:0000313" key="2">
    <source>
        <dbReference type="Proteomes" id="UP000054007"/>
    </source>
</evidence>
<dbReference type="AlphaFoldDB" id="A0A0D7BQQ8"/>
<dbReference type="OrthoDB" id="3360976at2759"/>
<dbReference type="Proteomes" id="UP000054007">
    <property type="component" value="Unassembled WGS sequence"/>
</dbReference>
<sequence>MASSPATSFVIRSREYNSGSDFNGSDDNEVIPSQYVKRIWRERATVSEDGSRTIRFINKTSADRTVLYCATESGNKLTVWPGATPNKGAPVGGIEWSSQGRNFDRSMTSLGNKSSAFKDMIKRASVFSPSRIFVNPDTDVEYKWKVLLEGDNPIFPDATYRTLHKKNIAHPLATTSRLVGRDGEQGDEAYPIYIAEDALPLEPWIIATTMILEIFDRYKQ</sequence>
<evidence type="ECO:0000313" key="1">
    <source>
        <dbReference type="EMBL" id="KIY72752.1"/>
    </source>
</evidence>
<protein>
    <submittedName>
        <fullName evidence="1">Uncharacterized protein</fullName>
    </submittedName>
</protein>
<reference evidence="1 2" key="1">
    <citation type="journal article" date="2015" name="Fungal Genet. Biol.">
        <title>Evolution of novel wood decay mechanisms in Agaricales revealed by the genome sequences of Fistulina hepatica and Cylindrobasidium torrendii.</title>
        <authorList>
            <person name="Floudas D."/>
            <person name="Held B.W."/>
            <person name="Riley R."/>
            <person name="Nagy L.G."/>
            <person name="Koehler G."/>
            <person name="Ransdell A.S."/>
            <person name="Younus H."/>
            <person name="Chow J."/>
            <person name="Chiniquy J."/>
            <person name="Lipzen A."/>
            <person name="Tritt A."/>
            <person name="Sun H."/>
            <person name="Haridas S."/>
            <person name="LaButti K."/>
            <person name="Ohm R.A."/>
            <person name="Kues U."/>
            <person name="Blanchette R.A."/>
            <person name="Grigoriev I.V."/>
            <person name="Minto R.E."/>
            <person name="Hibbett D.S."/>
        </authorList>
    </citation>
    <scope>NUCLEOTIDE SEQUENCE [LARGE SCALE GENOMIC DNA]</scope>
    <source>
        <strain evidence="1 2">FP15055 ss-10</strain>
    </source>
</reference>
<dbReference type="EMBL" id="KN880440">
    <property type="protein sequence ID" value="KIY72752.1"/>
    <property type="molecule type" value="Genomic_DNA"/>
</dbReference>
<accession>A0A0D7BQQ8</accession>
<gene>
    <name evidence="1" type="ORF">CYLTODRAFT_485995</name>
</gene>
<keyword evidence="2" id="KW-1185">Reference proteome</keyword>